<dbReference type="VEuPathDB" id="AmoebaDB:DDB_G0287385"/>
<keyword evidence="1" id="KW-1133">Transmembrane helix</keyword>
<keyword evidence="1" id="KW-0812">Transmembrane</keyword>
<comment type="caution">
    <text evidence="2">The sequence shown here is derived from an EMBL/GenBank/DDBJ whole genome shotgun (WGS) entry which is preliminary data.</text>
</comment>
<evidence type="ECO:0000313" key="3">
    <source>
        <dbReference type="Proteomes" id="UP000002195"/>
    </source>
</evidence>
<name>Q54KE2_DICDI</name>
<protein>
    <submittedName>
        <fullName evidence="2">Uncharacterized protein</fullName>
    </submittedName>
</protein>
<gene>
    <name evidence="2" type="ORF">DDB_G0287385</name>
</gene>
<dbReference type="PaxDb" id="44689-DDB0233632"/>
<dbReference type="AlphaFoldDB" id="Q54KE2"/>
<sequence length="374" mass="43237">MNKVVVKAKDNDDLRSSIEFAEFFGFKINYPECLYGVIPPKEYIEAIEFINANSIRDKLVLGDSFIVLILSMLLLFIPHIFILSSDYRKRTKYLKDIEDGIKPAIQQINNTLGAARGVTFAYKMARNVKKIKLIISYPQSQAVQLPISNSLLATDNTHILLLNDLGYQRYQYSQTYHYWTENFNNNSMKPIYVRTGWISDGSVSTKKFQYPPQLYNYISSNELFAVLKEYEEFRGPKAPDHSTLENIAIFTAAFLVGIFLLIYLNYGFKDEEDQYYQDYFNSIEGLMNQFNQRFSQRGIIFKAYRLKQRGAHKPDLVIYIPKEQNDMAQLITTQPSNYPMVVSSLNGNFLPLFQVNQPILFNALPQPSVIKISN</sequence>
<dbReference type="Proteomes" id="UP000002195">
    <property type="component" value="Unassembled WGS sequence"/>
</dbReference>
<evidence type="ECO:0000313" key="2">
    <source>
        <dbReference type="EMBL" id="EAL63760.1"/>
    </source>
</evidence>
<organism evidence="2 3">
    <name type="scientific">Dictyostelium discoideum</name>
    <name type="common">Social amoeba</name>
    <dbReference type="NCBI Taxonomy" id="44689"/>
    <lineage>
        <taxon>Eukaryota</taxon>
        <taxon>Amoebozoa</taxon>
        <taxon>Evosea</taxon>
        <taxon>Eumycetozoa</taxon>
        <taxon>Dictyostelia</taxon>
        <taxon>Dictyosteliales</taxon>
        <taxon>Dictyosteliaceae</taxon>
        <taxon>Dictyostelium</taxon>
    </lineage>
</organism>
<dbReference type="InParanoid" id="Q54KE2"/>
<dbReference type="KEGG" id="ddi:DDB_G0287385"/>
<keyword evidence="1" id="KW-0472">Membrane</keyword>
<dbReference type="EMBL" id="AAFI02000100">
    <property type="protein sequence ID" value="EAL63760.1"/>
    <property type="molecule type" value="Genomic_DNA"/>
</dbReference>
<dbReference type="RefSeq" id="XP_637281.1">
    <property type="nucleotide sequence ID" value="XM_632189.1"/>
</dbReference>
<dbReference type="dictyBase" id="DDB_G0287385"/>
<dbReference type="GeneID" id="8626112"/>
<feature type="transmembrane region" description="Helical" evidence="1">
    <location>
        <begin position="65"/>
        <end position="83"/>
    </location>
</feature>
<feature type="transmembrane region" description="Helical" evidence="1">
    <location>
        <begin position="247"/>
        <end position="266"/>
    </location>
</feature>
<reference evidence="2 3" key="1">
    <citation type="journal article" date="2005" name="Nature">
        <title>The genome of the social amoeba Dictyostelium discoideum.</title>
        <authorList>
            <consortium name="The Dictyostelium discoideum Sequencing Consortium"/>
            <person name="Eichinger L."/>
            <person name="Pachebat J.A."/>
            <person name="Glockner G."/>
            <person name="Rajandream M.A."/>
            <person name="Sucgang R."/>
            <person name="Berriman M."/>
            <person name="Song J."/>
            <person name="Olsen R."/>
            <person name="Szafranski K."/>
            <person name="Xu Q."/>
            <person name="Tunggal B."/>
            <person name="Kummerfeld S."/>
            <person name="Madera M."/>
            <person name="Konfortov B.A."/>
            <person name="Rivero F."/>
            <person name="Bankier A.T."/>
            <person name="Lehmann R."/>
            <person name="Hamlin N."/>
            <person name="Davies R."/>
            <person name="Gaudet P."/>
            <person name="Fey P."/>
            <person name="Pilcher K."/>
            <person name="Chen G."/>
            <person name="Saunders D."/>
            <person name="Sodergren E."/>
            <person name="Davis P."/>
            <person name="Kerhornou A."/>
            <person name="Nie X."/>
            <person name="Hall N."/>
            <person name="Anjard C."/>
            <person name="Hemphill L."/>
            <person name="Bason N."/>
            <person name="Farbrother P."/>
            <person name="Desany B."/>
            <person name="Just E."/>
            <person name="Morio T."/>
            <person name="Rost R."/>
            <person name="Churcher C."/>
            <person name="Cooper J."/>
            <person name="Haydock S."/>
            <person name="van Driessche N."/>
            <person name="Cronin A."/>
            <person name="Goodhead I."/>
            <person name="Muzny D."/>
            <person name="Mourier T."/>
            <person name="Pain A."/>
            <person name="Lu M."/>
            <person name="Harper D."/>
            <person name="Lindsay R."/>
            <person name="Hauser H."/>
            <person name="James K."/>
            <person name="Quiles M."/>
            <person name="Madan Babu M."/>
            <person name="Saito T."/>
            <person name="Buchrieser C."/>
            <person name="Wardroper A."/>
            <person name="Felder M."/>
            <person name="Thangavelu M."/>
            <person name="Johnson D."/>
            <person name="Knights A."/>
            <person name="Loulseged H."/>
            <person name="Mungall K."/>
            <person name="Oliver K."/>
            <person name="Price C."/>
            <person name="Quail M.A."/>
            <person name="Urushihara H."/>
            <person name="Hernandez J."/>
            <person name="Rabbinowitsch E."/>
            <person name="Steffen D."/>
            <person name="Sanders M."/>
            <person name="Ma J."/>
            <person name="Kohara Y."/>
            <person name="Sharp S."/>
            <person name="Simmonds M."/>
            <person name="Spiegler S."/>
            <person name="Tivey A."/>
            <person name="Sugano S."/>
            <person name="White B."/>
            <person name="Walker D."/>
            <person name="Woodward J."/>
            <person name="Winckler T."/>
            <person name="Tanaka Y."/>
            <person name="Shaulsky G."/>
            <person name="Schleicher M."/>
            <person name="Weinstock G."/>
            <person name="Rosenthal A."/>
            <person name="Cox E.C."/>
            <person name="Chisholm R.L."/>
            <person name="Gibbs R."/>
            <person name="Loomis W.F."/>
            <person name="Platzer M."/>
            <person name="Kay R.R."/>
            <person name="Williams J."/>
            <person name="Dear P.H."/>
            <person name="Noegel A.A."/>
            <person name="Barrell B."/>
            <person name="Kuspa A."/>
        </authorList>
    </citation>
    <scope>NUCLEOTIDE SEQUENCE [LARGE SCALE GENOMIC DNA]</scope>
    <source>
        <strain evidence="2 3">AX4</strain>
    </source>
</reference>
<dbReference type="OMA" id="FAYKMAR"/>
<proteinExistence type="predicted"/>
<keyword evidence="3" id="KW-1185">Reference proteome</keyword>
<evidence type="ECO:0000256" key="1">
    <source>
        <dbReference type="SAM" id="Phobius"/>
    </source>
</evidence>
<accession>Q54KE2</accession>
<dbReference type="HOGENOM" id="CLU_740651_0_0_1"/>